<gene>
    <name evidence="2" type="ORF">L1892_17425</name>
</gene>
<dbReference type="CDD" id="cd06259">
    <property type="entry name" value="YdcF-like"/>
    <property type="match status" value="1"/>
</dbReference>
<reference evidence="2" key="1">
    <citation type="submission" date="2022-01" db="EMBL/GenBank/DDBJ databases">
        <title>Gordonia xiamenensis sp. nov., isolated from surface seawater in Xiamen.</title>
        <authorList>
            <person name="He Y.F."/>
        </authorList>
    </citation>
    <scope>NUCLEOTIDE SEQUENCE</scope>
    <source>
        <strain evidence="2">GW1C4-4</strain>
    </source>
</reference>
<dbReference type="Proteomes" id="UP001108089">
    <property type="component" value="Unassembled WGS sequence"/>
</dbReference>
<accession>A0ABS9DLW6</accession>
<evidence type="ECO:0000313" key="2">
    <source>
        <dbReference type="EMBL" id="MCF3940157.1"/>
    </source>
</evidence>
<dbReference type="EMBL" id="JAKGCU010000018">
    <property type="protein sequence ID" value="MCF3940157.1"/>
    <property type="molecule type" value="Genomic_DNA"/>
</dbReference>
<keyword evidence="3" id="KW-1185">Reference proteome</keyword>
<name>A0ABS9DLW6_9ACTN</name>
<dbReference type="RefSeq" id="WP_235724912.1">
    <property type="nucleotide sequence ID" value="NZ_JAKGCU010000018.1"/>
</dbReference>
<dbReference type="InterPro" id="IPR003848">
    <property type="entry name" value="DUF218"/>
</dbReference>
<feature type="domain" description="DUF218" evidence="1">
    <location>
        <begin position="28"/>
        <end position="133"/>
    </location>
</feature>
<proteinExistence type="predicted"/>
<evidence type="ECO:0000259" key="1">
    <source>
        <dbReference type="Pfam" id="PF02698"/>
    </source>
</evidence>
<dbReference type="Pfam" id="PF02698">
    <property type="entry name" value="DUF218"/>
    <property type="match status" value="1"/>
</dbReference>
<sequence>MAATTVVIICAGIPVFVVPQIDAPRRADAIVVLGGHDHERYPYGLELALSGVAPRVVMSNPAGSKDTWLTDLCSHQRYSFEVTCFTPKPATTQGEAEEIAHLAAEYSWQTVVVVTFRPHISRARYIISRCFDGAIVMAESPSHISLGYWLYSYGYQTAGYLRALVRNGC</sequence>
<evidence type="ECO:0000313" key="3">
    <source>
        <dbReference type="Proteomes" id="UP001108089"/>
    </source>
</evidence>
<protein>
    <submittedName>
        <fullName evidence="2">YdcF family protein</fullName>
    </submittedName>
</protein>
<comment type="caution">
    <text evidence="2">The sequence shown here is derived from an EMBL/GenBank/DDBJ whole genome shotgun (WGS) entry which is preliminary data.</text>
</comment>
<organism evidence="2 3">
    <name type="scientific">Gordonia tangerina</name>
    <dbReference type="NCBI Taxonomy" id="2911060"/>
    <lineage>
        <taxon>Bacteria</taxon>
        <taxon>Bacillati</taxon>
        <taxon>Actinomycetota</taxon>
        <taxon>Actinomycetes</taxon>
        <taxon>Mycobacteriales</taxon>
        <taxon>Gordoniaceae</taxon>
        <taxon>Gordonia</taxon>
    </lineage>
</organism>